<organism evidence="1 2">
    <name type="scientific">Kitasatospora cineracea</name>
    <dbReference type="NCBI Taxonomy" id="88074"/>
    <lineage>
        <taxon>Bacteria</taxon>
        <taxon>Bacillati</taxon>
        <taxon>Actinomycetota</taxon>
        <taxon>Actinomycetes</taxon>
        <taxon>Kitasatosporales</taxon>
        <taxon>Streptomycetaceae</taxon>
        <taxon>Kitasatospora</taxon>
    </lineage>
</organism>
<evidence type="ECO:0000313" key="1">
    <source>
        <dbReference type="EMBL" id="RPE34234.1"/>
    </source>
</evidence>
<dbReference type="AlphaFoldDB" id="A0A3N4SCR7"/>
<name>A0A3N4SCR7_9ACTN</name>
<comment type="caution">
    <text evidence="1">The sequence shown here is derived from an EMBL/GenBank/DDBJ whole genome shotgun (WGS) entry which is preliminary data.</text>
</comment>
<gene>
    <name evidence="1" type="ORF">EDD38_2549</name>
</gene>
<proteinExistence type="predicted"/>
<dbReference type="Proteomes" id="UP000266906">
    <property type="component" value="Unassembled WGS sequence"/>
</dbReference>
<sequence>MARTVLRPAGERSVRSYGGTFRGERTVRTPRRDPRRPASALAAAWLLPVLLHPVRLDVLLTCAVLFFVLLFPLRPRGLAPVPEAQYRESTDQLRTTVSRPGAAPTLLVADKNVADRVRADLSVHHLSATVLDPSLG</sequence>
<evidence type="ECO:0000313" key="2">
    <source>
        <dbReference type="Proteomes" id="UP000266906"/>
    </source>
</evidence>
<keyword evidence="2" id="KW-1185">Reference proteome</keyword>
<dbReference type="EMBL" id="RKQG01000001">
    <property type="protein sequence ID" value="RPE34234.1"/>
    <property type="molecule type" value="Genomic_DNA"/>
</dbReference>
<protein>
    <submittedName>
        <fullName evidence="1">Uncharacterized protein</fullName>
    </submittedName>
</protein>
<reference evidence="1 2" key="1">
    <citation type="submission" date="2018-11" db="EMBL/GenBank/DDBJ databases">
        <title>Sequencing the genomes of 1000 actinobacteria strains.</title>
        <authorList>
            <person name="Klenk H.-P."/>
        </authorList>
    </citation>
    <scope>NUCLEOTIDE SEQUENCE [LARGE SCALE GENOMIC DNA]</scope>
    <source>
        <strain evidence="1 2">DSM 44781</strain>
    </source>
</reference>
<accession>A0A3N4SCR7</accession>